<evidence type="ECO:0000313" key="2">
    <source>
        <dbReference type="EMBL" id="WPK27225.1"/>
    </source>
</evidence>
<dbReference type="Pfam" id="PF17110">
    <property type="entry name" value="TFB6"/>
    <property type="match status" value="1"/>
</dbReference>
<dbReference type="PANTHER" id="PTHR37781:SF1">
    <property type="entry name" value="ADR380WP"/>
    <property type="match status" value="1"/>
</dbReference>
<keyword evidence="3" id="KW-1185">Reference proteome</keyword>
<feature type="compositionally biased region" description="Acidic residues" evidence="1">
    <location>
        <begin position="35"/>
        <end position="51"/>
    </location>
</feature>
<reference evidence="2 3" key="1">
    <citation type="submission" date="2023-10" db="EMBL/GenBank/DDBJ databases">
        <title>Draft Genome Sequence of Candida saopaulonensis from a very Premature Infant with Sepsis.</title>
        <authorList>
            <person name="Ning Y."/>
            <person name="Dai R."/>
            <person name="Xiao M."/>
            <person name="Xu Y."/>
            <person name="Yan Q."/>
            <person name="Zhang L."/>
        </authorList>
    </citation>
    <scope>NUCLEOTIDE SEQUENCE [LARGE SCALE GENOMIC DNA]</scope>
    <source>
        <strain evidence="2 3">19XY460</strain>
    </source>
</reference>
<feature type="region of interest" description="Disordered" evidence="1">
    <location>
        <begin position="1"/>
        <end position="62"/>
    </location>
</feature>
<dbReference type="Proteomes" id="UP001338582">
    <property type="component" value="Chromosome 6"/>
</dbReference>
<name>A0AAX4HHB6_9ASCO</name>
<dbReference type="KEGG" id="asau:88175662"/>
<dbReference type="RefSeq" id="XP_062879603.1">
    <property type="nucleotide sequence ID" value="XM_063023533.1"/>
</dbReference>
<dbReference type="AlphaFoldDB" id="A0AAX4HHB6"/>
<gene>
    <name evidence="2" type="ORF">PUMCH_004602</name>
</gene>
<evidence type="ECO:0000313" key="3">
    <source>
        <dbReference type="Proteomes" id="UP001338582"/>
    </source>
</evidence>
<protein>
    <submittedName>
        <fullName evidence="2">Uncharacterized protein</fullName>
    </submittedName>
</protein>
<dbReference type="GeneID" id="88175662"/>
<organism evidence="2 3">
    <name type="scientific">Australozyma saopauloensis</name>
    <dbReference type="NCBI Taxonomy" id="291208"/>
    <lineage>
        <taxon>Eukaryota</taxon>
        <taxon>Fungi</taxon>
        <taxon>Dikarya</taxon>
        <taxon>Ascomycota</taxon>
        <taxon>Saccharomycotina</taxon>
        <taxon>Pichiomycetes</taxon>
        <taxon>Metschnikowiaceae</taxon>
        <taxon>Australozyma</taxon>
    </lineage>
</organism>
<dbReference type="EMBL" id="CP138899">
    <property type="protein sequence ID" value="WPK27225.1"/>
    <property type="molecule type" value="Genomic_DNA"/>
</dbReference>
<evidence type="ECO:0000256" key="1">
    <source>
        <dbReference type="SAM" id="MobiDB-lite"/>
    </source>
</evidence>
<accession>A0AAX4HHB6</accession>
<dbReference type="GO" id="GO:0005675">
    <property type="term" value="C:transcription factor TFIIH holo complex"/>
    <property type="evidence" value="ECO:0007669"/>
    <property type="project" value="TreeGrafter"/>
</dbReference>
<proteinExistence type="predicted"/>
<dbReference type="InterPro" id="IPR031349">
    <property type="entry name" value="Tfb6"/>
</dbReference>
<dbReference type="PANTHER" id="PTHR37781">
    <property type="entry name" value="TFIIH COMPLEX SUBUNIT"/>
    <property type="match status" value="1"/>
</dbReference>
<sequence>MNETQTPQTPPHAMPDEEVTLPAESFQATNMDLNPDLDEEDDDEQEPEIEQEQPQNQPQHPFDLWTVPFDEALLQLSSSHPREVPLLSMAQQSKLITFLDDRILQVQRQFIKSQSEAEVSYPLLQLLQDVRSIVDLIWFLVDLNGPLFGQEEYLIRLLGDLEDWIAYYEFPLLDANNPDVLTTYEALFQLFQAFDTRISFLIDGYQLKGSAHGLSGTEIVRLGPIANRLRMEIVEKMERSRTHLLQKRNDGHASSVYYMNVLEIEVGRLLEGIMERV</sequence>